<protein>
    <submittedName>
        <fullName evidence="6">Cyclic nucleotide-binding domain protein</fullName>
    </submittedName>
</protein>
<name>A0A136Q574_9FIRM</name>
<dbReference type="STRING" id="626937.HMPREF3293_01300"/>
<evidence type="ECO:0000256" key="2">
    <source>
        <dbReference type="ARBA" id="ARBA00023125"/>
    </source>
</evidence>
<dbReference type="InterPro" id="IPR036390">
    <property type="entry name" value="WH_DNA-bd_sf"/>
</dbReference>
<organism evidence="6 7">
    <name type="scientific">Christensenella minuta</name>
    <dbReference type="NCBI Taxonomy" id="626937"/>
    <lineage>
        <taxon>Bacteria</taxon>
        <taxon>Bacillati</taxon>
        <taxon>Bacillota</taxon>
        <taxon>Clostridia</taxon>
        <taxon>Christensenellales</taxon>
        <taxon>Christensenellaceae</taxon>
        <taxon>Christensenella</taxon>
    </lineage>
</organism>
<dbReference type="PROSITE" id="PS50042">
    <property type="entry name" value="CNMP_BINDING_3"/>
    <property type="match status" value="1"/>
</dbReference>
<feature type="domain" description="Cyclic nucleotide-binding" evidence="4">
    <location>
        <begin position="25"/>
        <end position="107"/>
    </location>
</feature>
<keyword evidence="2" id="KW-0238">DNA-binding</keyword>
<evidence type="ECO:0000259" key="4">
    <source>
        <dbReference type="PROSITE" id="PS50042"/>
    </source>
</evidence>
<evidence type="ECO:0000259" key="5">
    <source>
        <dbReference type="PROSITE" id="PS51063"/>
    </source>
</evidence>
<dbReference type="PRINTS" id="PR00034">
    <property type="entry name" value="HTHCRP"/>
</dbReference>
<comment type="caution">
    <text evidence="6">The sequence shown here is derived from an EMBL/GenBank/DDBJ whole genome shotgun (WGS) entry which is preliminary data.</text>
</comment>
<dbReference type="InterPro" id="IPR012318">
    <property type="entry name" value="HTH_CRP"/>
</dbReference>
<dbReference type="GO" id="GO:0006355">
    <property type="term" value="P:regulation of DNA-templated transcription"/>
    <property type="evidence" value="ECO:0007669"/>
    <property type="project" value="InterPro"/>
</dbReference>
<dbReference type="GO" id="GO:0003677">
    <property type="term" value="F:DNA binding"/>
    <property type="evidence" value="ECO:0007669"/>
    <property type="project" value="UniProtKB-KW"/>
</dbReference>
<feature type="domain" description="HTH crp-type" evidence="5">
    <location>
        <begin position="166"/>
        <end position="234"/>
    </location>
</feature>
<dbReference type="SUPFAM" id="SSF46785">
    <property type="entry name" value="Winged helix' DNA-binding domain"/>
    <property type="match status" value="1"/>
</dbReference>
<dbReference type="InterPro" id="IPR014710">
    <property type="entry name" value="RmlC-like_jellyroll"/>
</dbReference>
<evidence type="ECO:0000313" key="7">
    <source>
        <dbReference type="Proteomes" id="UP000070366"/>
    </source>
</evidence>
<evidence type="ECO:0000256" key="1">
    <source>
        <dbReference type="ARBA" id="ARBA00023015"/>
    </source>
</evidence>
<dbReference type="EMBL" id="LSZW01000055">
    <property type="protein sequence ID" value="KXK65807.1"/>
    <property type="molecule type" value="Genomic_DNA"/>
</dbReference>
<accession>A0A136Q574</accession>
<keyword evidence="1" id="KW-0805">Transcription regulation</keyword>
<gene>
    <name evidence="6" type="ORF">HMPREF3293_01300</name>
</gene>
<dbReference type="RefSeq" id="WP_242862167.1">
    <property type="nucleotide sequence ID" value="NZ_LWGY01000013.1"/>
</dbReference>
<reference evidence="6 7" key="1">
    <citation type="submission" date="2016-02" db="EMBL/GenBank/DDBJ databases">
        <authorList>
            <person name="Wen L."/>
            <person name="He K."/>
            <person name="Yang H."/>
        </authorList>
    </citation>
    <scope>NUCLEOTIDE SEQUENCE [LARGE SCALE GENOMIC DNA]</scope>
    <source>
        <strain evidence="6 7">DSM 22607</strain>
    </source>
</reference>
<evidence type="ECO:0000256" key="3">
    <source>
        <dbReference type="ARBA" id="ARBA00023163"/>
    </source>
</evidence>
<dbReference type="SUPFAM" id="SSF51206">
    <property type="entry name" value="cAMP-binding domain-like"/>
    <property type="match status" value="1"/>
</dbReference>
<dbReference type="Pfam" id="PF00027">
    <property type="entry name" value="cNMP_binding"/>
    <property type="match status" value="1"/>
</dbReference>
<dbReference type="Proteomes" id="UP000070366">
    <property type="component" value="Unassembled WGS sequence"/>
</dbReference>
<dbReference type="AlphaFoldDB" id="A0A136Q574"/>
<keyword evidence="7" id="KW-1185">Reference proteome</keyword>
<dbReference type="Pfam" id="PF13545">
    <property type="entry name" value="HTH_Crp_2"/>
    <property type="match status" value="1"/>
</dbReference>
<dbReference type="InterPro" id="IPR018490">
    <property type="entry name" value="cNMP-bd_dom_sf"/>
</dbReference>
<dbReference type="SMART" id="SM00100">
    <property type="entry name" value="cNMP"/>
    <property type="match status" value="1"/>
</dbReference>
<sequence length="239" mass="27227">MRCCKCNKKEKMMEQYFEILQKNELFEGTDEAELRSMLSCLGYTVRQYPKNDMIWNVGAKAQSFGIVLCGQAQVIREDWFGMRSIIAAIPPGGVFGEAFACAGIPRSPVAVRAGADSAVLFLSAEKLLTVCSSACGFHSRLIRRLTRMLALKNIELNRKIEFMSRRTTKEKLEAYLLSEYGRQKSNPFLIALDRAELADYLGVDRSAMSRELSRMKREGVIDYWKNSFKILDFETIRKS</sequence>
<keyword evidence="3" id="KW-0804">Transcription</keyword>
<dbReference type="Gene3D" id="2.60.120.10">
    <property type="entry name" value="Jelly Rolls"/>
    <property type="match status" value="1"/>
</dbReference>
<proteinExistence type="predicted"/>
<dbReference type="PROSITE" id="PS51063">
    <property type="entry name" value="HTH_CRP_2"/>
    <property type="match status" value="1"/>
</dbReference>
<evidence type="ECO:0000313" key="6">
    <source>
        <dbReference type="EMBL" id="KXK65807.1"/>
    </source>
</evidence>
<dbReference type="InterPro" id="IPR000595">
    <property type="entry name" value="cNMP-bd_dom"/>
</dbReference>
<dbReference type="CDD" id="cd00038">
    <property type="entry name" value="CAP_ED"/>
    <property type="match status" value="1"/>
</dbReference>